<feature type="transmembrane region" description="Helical" evidence="1">
    <location>
        <begin position="93"/>
        <end position="109"/>
    </location>
</feature>
<protein>
    <submittedName>
        <fullName evidence="2">Uncharacterized protein</fullName>
    </submittedName>
</protein>
<evidence type="ECO:0000313" key="2">
    <source>
        <dbReference type="EMBL" id="PTP18084.1"/>
    </source>
</evidence>
<feature type="transmembrane region" description="Helical" evidence="1">
    <location>
        <begin position="115"/>
        <end position="132"/>
    </location>
</feature>
<accession>A0A2T5EFC9</accession>
<comment type="caution">
    <text evidence="2">The sequence shown here is derived from an EMBL/GenBank/DDBJ whole genome shotgun (WGS) entry which is preliminary data.</text>
</comment>
<keyword evidence="1" id="KW-1133">Transmembrane helix</keyword>
<gene>
    <name evidence="2" type="ORF">CWO07_25240</name>
</gene>
<reference evidence="2 3" key="1">
    <citation type="submission" date="2017-11" db="EMBL/GenBank/DDBJ databases">
        <title>Population delineation of vibrios coincides with oyster pathogenicity.</title>
        <authorList>
            <person name="Bruto M."/>
            <person name="Labreuche Y."/>
            <person name="James A."/>
            <person name="Piel D."/>
            <person name="Chenivesse S."/>
            <person name="Petton B."/>
            <person name="Polz M.F."/>
            <person name="Le Roux F."/>
        </authorList>
    </citation>
    <scope>NUCLEOTIDE SEQUENCE [LARGE SCALE GENOMIC DNA]</scope>
    <source>
        <strain evidence="2 3">FF_144</strain>
    </source>
</reference>
<keyword evidence="1" id="KW-0472">Membrane</keyword>
<sequence length="153" mass="18112">MAWIEQYLKEYAEDRNKLFRSRWFTAKSWLARSKESTKYQELERLLSAEREFNSKWLKRIEHAIVKYKLKPSDIVEAKLLTETHISKHKERDFFIIIAGILFTASVKAFADDTWFSIAIVTTALFLGYERLFGNSTKNTLEEFKAILEVHLNN</sequence>
<name>A0A2T5EFC9_VIBSP</name>
<keyword evidence="1" id="KW-0812">Transmembrane</keyword>
<evidence type="ECO:0000256" key="1">
    <source>
        <dbReference type="SAM" id="Phobius"/>
    </source>
</evidence>
<dbReference type="EMBL" id="PIFK01000105">
    <property type="protein sequence ID" value="PTP18084.1"/>
    <property type="molecule type" value="Genomic_DNA"/>
</dbReference>
<proteinExistence type="predicted"/>
<evidence type="ECO:0000313" key="3">
    <source>
        <dbReference type="Proteomes" id="UP000244197"/>
    </source>
</evidence>
<organism evidence="2 3">
    <name type="scientific">Vibrio splendidus</name>
    <dbReference type="NCBI Taxonomy" id="29497"/>
    <lineage>
        <taxon>Bacteria</taxon>
        <taxon>Pseudomonadati</taxon>
        <taxon>Pseudomonadota</taxon>
        <taxon>Gammaproteobacteria</taxon>
        <taxon>Vibrionales</taxon>
        <taxon>Vibrionaceae</taxon>
        <taxon>Vibrio</taxon>
    </lineage>
</organism>
<dbReference type="AlphaFoldDB" id="A0A2T5EFC9"/>
<dbReference type="RefSeq" id="WP_108188458.1">
    <property type="nucleotide sequence ID" value="NZ_PIFK01000105.1"/>
</dbReference>
<dbReference type="Proteomes" id="UP000244197">
    <property type="component" value="Unassembled WGS sequence"/>
</dbReference>